<dbReference type="InterPro" id="IPR011701">
    <property type="entry name" value="MFS"/>
</dbReference>
<dbReference type="SUPFAM" id="SSF103473">
    <property type="entry name" value="MFS general substrate transporter"/>
    <property type="match status" value="1"/>
</dbReference>
<feature type="transmembrane region" description="Helical" evidence="5">
    <location>
        <begin position="369"/>
        <end position="389"/>
    </location>
</feature>
<dbReference type="Pfam" id="PF07690">
    <property type="entry name" value="MFS_1"/>
    <property type="match status" value="1"/>
</dbReference>
<organism evidence="7 8">
    <name type="scientific">Septoria linicola</name>
    <dbReference type="NCBI Taxonomy" id="215465"/>
    <lineage>
        <taxon>Eukaryota</taxon>
        <taxon>Fungi</taxon>
        <taxon>Dikarya</taxon>
        <taxon>Ascomycota</taxon>
        <taxon>Pezizomycotina</taxon>
        <taxon>Dothideomycetes</taxon>
        <taxon>Dothideomycetidae</taxon>
        <taxon>Mycosphaerellales</taxon>
        <taxon>Mycosphaerellaceae</taxon>
        <taxon>Septoria</taxon>
    </lineage>
</organism>
<evidence type="ECO:0000256" key="5">
    <source>
        <dbReference type="SAM" id="Phobius"/>
    </source>
</evidence>
<feature type="transmembrane region" description="Helical" evidence="5">
    <location>
        <begin position="436"/>
        <end position="457"/>
    </location>
</feature>
<keyword evidence="4 5" id="KW-0472">Membrane</keyword>
<proteinExistence type="predicted"/>
<keyword evidence="8" id="KW-1185">Reference proteome</keyword>
<dbReference type="GO" id="GO:0005886">
    <property type="term" value="C:plasma membrane"/>
    <property type="evidence" value="ECO:0007669"/>
    <property type="project" value="TreeGrafter"/>
</dbReference>
<dbReference type="PROSITE" id="PS50850">
    <property type="entry name" value="MFS"/>
    <property type="match status" value="1"/>
</dbReference>
<feature type="transmembrane region" description="Helical" evidence="5">
    <location>
        <begin position="301"/>
        <end position="321"/>
    </location>
</feature>
<dbReference type="Gene3D" id="1.20.1250.20">
    <property type="entry name" value="MFS general substrate transporter like domains"/>
    <property type="match status" value="1"/>
</dbReference>
<evidence type="ECO:0000313" key="7">
    <source>
        <dbReference type="EMBL" id="USW46725.1"/>
    </source>
</evidence>
<reference evidence="7" key="1">
    <citation type="submission" date="2022-06" db="EMBL/GenBank/DDBJ databases">
        <title>Complete genome sequences of two strains of the flax pathogen Septoria linicola.</title>
        <authorList>
            <person name="Lapalu N."/>
            <person name="Simon A."/>
            <person name="Demenou B."/>
            <person name="Paumier D."/>
            <person name="Guillot M.-P."/>
            <person name="Gout L."/>
            <person name="Valade R."/>
        </authorList>
    </citation>
    <scope>NUCLEOTIDE SEQUENCE</scope>
    <source>
        <strain evidence="7">SE15195</strain>
    </source>
</reference>
<dbReference type="AlphaFoldDB" id="A0A9Q9EDF2"/>
<comment type="subcellular location">
    <subcellularLocation>
        <location evidence="1">Membrane</location>
        <topology evidence="1">Multi-pass membrane protein</topology>
    </subcellularLocation>
</comment>
<feature type="transmembrane region" description="Helical" evidence="5">
    <location>
        <begin position="342"/>
        <end position="363"/>
    </location>
</feature>
<dbReference type="GO" id="GO:0015606">
    <property type="term" value="F:spermidine transmembrane transporter activity"/>
    <property type="evidence" value="ECO:0007669"/>
    <property type="project" value="TreeGrafter"/>
</dbReference>
<gene>
    <name evidence="7" type="ORF">Slin15195_G000440</name>
</gene>
<dbReference type="GO" id="GO:0000297">
    <property type="term" value="F:spermine transmembrane transporter activity"/>
    <property type="evidence" value="ECO:0007669"/>
    <property type="project" value="TreeGrafter"/>
</dbReference>
<keyword evidence="3 5" id="KW-1133">Transmembrane helix</keyword>
<feature type="transmembrane region" description="Helical" evidence="5">
    <location>
        <begin position="192"/>
        <end position="211"/>
    </location>
</feature>
<dbReference type="PANTHER" id="PTHR23502:SF38">
    <property type="entry name" value="POLYAMINE TRANSPORTER 4"/>
    <property type="match status" value="1"/>
</dbReference>
<evidence type="ECO:0000256" key="4">
    <source>
        <dbReference type="ARBA" id="ARBA00023136"/>
    </source>
</evidence>
<evidence type="ECO:0000259" key="6">
    <source>
        <dbReference type="PROSITE" id="PS50850"/>
    </source>
</evidence>
<evidence type="ECO:0000313" key="8">
    <source>
        <dbReference type="Proteomes" id="UP001056384"/>
    </source>
</evidence>
<evidence type="ECO:0000256" key="1">
    <source>
        <dbReference type="ARBA" id="ARBA00004141"/>
    </source>
</evidence>
<dbReference type="Proteomes" id="UP001056384">
    <property type="component" value="Chromosome 1"/>
</dbReference>
<dbReference type="InterPro" id="IPR036259">
    <property type="entry name" value="MFS_trans_sf"/>
</dbReference>
<feature type="transmembrane region" description="Helical" evidence="5">
    <location>
        <begin position="67"/>
        <end position="89"/>
    </location>
</feature>
<protein>
    <submittedName>
        <fullName evidence="7">Major facilitator superfamily, MFS transporter superfamily</fullName>
    </submittedName>
</protein>
<evidence type="ECO:0000256" key="3">
    <source>
        <dbReference type="ARBA" id="ARBA00022989"/>
    </source>
</evidence>
<dbReference type="EMBL" id="CP099418">
    <property type="protein sequence ID" value="USW46725.1"/>
    <property type="molecule type" value="Genomic_DNA"/>
</dbReference>
<dbReference type="PANTHER" id="PTHR23502">
    <property type="entry name" value="MAJOR FACILITATOR SUPERFAMILY"/>
    <property type="match status" value="1"/>
</dbReference>
<feature type="transmembrane region" description="Helical" evidence="5">
    <location>
        <begin position="109"/>
        <end position="133"/>
    </location>
</feature>
<name>A0A9Q9EDF2_9PEZI</name>
<dbReference type="InterPro" id="IPR020846">
    <property type="entry name" value="MFS_dom"/>
</dbReference>
<feature type="domain" description="Major facilitator superfamily (MFS) profile" evidence="6">
    <location>
        <begin position="1"/>
        <end position="465"/>
    </location>
</feature>
<feature type="transmembrane region" description="Helical" evidence="5">
    <location>
        <begin position="164"/>
        <end position="186"/>
    </location>
</feature>
<keyword evidence="2 5" id="KW-0812">Transmembrane</keyword>
<feature type="transmembrane region" description="Helical" evidence="5">
    <location>
        <begin position="410"/>
        <end position="430"/>
    </location>
</feature>
<evidence type="ECO:0000256" key="2">
    <source>
        <dbReference type="ARBA" id="ARBA00022692"/>
    </source>
</evidence>
<feature type="transmembrane region" description="Helical" evidence="5">
    <location>
        <begin position="34"/>
        <end position="55"/>
    </location>
</feature>
<feature type="transmembrane region" description="Helical" evidence="5">
    <location>
        <begin position="263"/>
        <end position="289"/>
    </location>
</feature>
<sequence length="479" mass="52717">MDANTAKDKEGNITDEVWISHPSNPHNWSPGKKWFQMFAVCYINMWMNMTGPAYIAGRQYVAKSLNVGTTLSILPTPMSTLGLAIGPIIAAPMSESIGRLPVYQTSTPIAVMFLLGSGLTNHIYGVAVCRFFVGLFGGAASSVGPGGTATDIFRPHERALPLGLFNFMGFAAVPLGFLVSGLSIHYTGDWRYTAWAPSTFAVIAIVLLLCLQETRRDAIERRLAHADDSSKWRRFQENLHRTTQLKYLTILQRPFRMLLKEPVVTAIGVYTSFSFAVVYGMLAAAPYMFQTVYGFQLAETSLTWIVWIIGFLTGASLVTYLQFKLAKALRHKETRDQYLPEWTLKPAMIGSPLVPIGLFSIAWTARPSVHWIVPVIAMGVYAAGTLLCFNSSLTYLAQYYGPQYGASATGGARMLSFYLGIAFPLFALPMFETLGIAWSLSLLGFLGLALLPTPFLLHKFGPRLRARTKAMQSDATPAS</sequence>
<accession>A0A9Q9EDF2</accession>